<name>A0A6A6VL47_9PLEO</name>
<dbReference type="AlphaFoldDB" id="A0A6A6VL47"/>
<keyword evidence="2 3" id="KW-0378">Hydrolase</keyword>
<dbReference type="OrthoDB" id="6846267at2759"/>
<organism evidence="5 6">
    <name type="scientific">Sporormia fimetaria CBS 119925</name>
    <dbReference type="NCBI Taxonomy" id="1340428"/>
    <lineage>
        <taxon>Eukaryota</taxon>
        <taxon>Fungi</taxon>
        <taxon>Dikarya</taxon>
        <taxon>Ascomycota</taxon>
        <taxon>Pezizomycotina</taxon>
        <taxon>Dothideomycetes</taxon>
        <taxon>Pleosporomycetidae</taxon>
        <taxon>Pleosporales</taxon>
        <taxon>Sporormiaceae</taxon>
        <taxon>Sporormia</taxon>
    </lineage>
</organism>
<comment type="similarity">
    <text evidence="1 3">Belongs to the type-B carboxylesterase/lipase family.</text>
</comment>
<sequence>MDWPSKPYVRDLEFRGYVEGLTYLDDNSQPLCHFFGGIPYALPPVGANRWRRPRSLAPCFRYGTSVSPGKYTGNCGLCPQPGFGEDLNEKSWDEDCLQTNIWIPAGDPPEGGWPVLVWIHGGFLQFGTPRDMDLRAMLRETSCKAIVVTPAYRLNVFGFLASPELASLNTEFATNLGFWDQRLAIEWTWQNINYFGGNASNITVGGYSAGSHSTFHQLAYDLGVPQSKSIIRRVLMLSNGPGMQPKSLDEVQEQFDELLKALQIPTTLSPAERLEKLRSLDAKALIKATIGLQHHQFRAVTDGSFVRQGLMNELDSGVFARKMRERNVKIIMGECSNEHFVYGQWHPPKNTLDSLFQRLQADYPLSACKALVKHYYSDGKLPKNCKTWKDAFGHMYADIQIHHLERGMADALVRHGAGDLLSRYRIEWRAKCCDKKWPKNWGATHGSDMAIWFWGNGEKLGAEEKRVVREAFHDKLGRFLRGEDMHWGTEHPLHIRRLKPDGTVVCEADDRLERGLEVWKVLQHVGATGGSHKARL</sequence>
<dbReference type="PANTHER" id="PTHR43142:SF4">
    <property type="entry name" value="CARBOXYLIC ESTER HYDROLASE"/>
    <property type="match status" value="1"/>
</dbReference>
<evidence type="ECO:0000313" key="5">
    <source>
        <dbReference type="EMBL" id="KAF2749857.1"/>
    </source>
</evidence>
<dbReference type="Proteomes" id="UP000799440">
    <property type="component" value="Unassembled WGS sequence"/>
</dbReference>
<evidence type="ECO:0000256" key="1">
    <source>
        <dbReference type="ARBA" id="ARBA00005964"/>
    </source>
</evidence>
<reference evidence="5" key="1">
    <citation type="journal article" date="2020" name="Stud. Mycol.">
        <title>101 Dothideomycetes genomes: a test case for predicting lifestyles and emergence of pathogens.</title>
        <authorList>
            <person name="Haridas S."/>
            <person name="Albert R."/>
            <person name="Binder M."/>
            <person name="Bloem J."/>
            <person name="Labutti K."/>
            <person name="Salamov A."/>
            <person name="Andreopoulos B."/>
            <person name="Baker S."/>
            <person name="Barry K."/>
            <person name="Bills G."/>
            <person name="Bluhm B."/>
            <person name="Cannon C."/>
            <person name="Castanera R."/>
            <person name="Culley D."/>
            <person name="Daum C."/>
            <person name="Ezra D."/>
            <person name="Gonzalez J."/>
            <person name="Henrissat B."/>
            <person name="Kuo A."/>
            <person name="Liang C."/>
            <person name="Lipzen A."/>
            <person name="Lutzoni F."/>
            <person name="Magnuson J."/>
            <person name="Mondo S."/>
            <person name="Nolan M."/>
            <person name="Ohm R."/>
            <person name="Pangilinan J."/>
            <person name="Park H.-J."/>
            <person name="Ramirez L."/>
            <person name="Alfaro M."/>
            <person name="Sun H."/>
            <person name="Tritt A."/>
            <person name="Yoshinaga Y."/>
            <person name="Zwiers L.-H."/>
            <person name="Turgeon B."/>
            <person name="Goodwin S."/>
            <person name="Spatafora J."/>
            <person name="Crous P."/>
            <person name="Grigoriev I."/>
        </authorList>
    </citation>
    <scope>NUCLEOTIDE SEQUENCE</scope>
    <source>
        <strain evidence="5">CBS 119925</strain>
    </source>
</reference>
<evidence type="ECO:0000256" key="3">
    <source>
        <dbReference type="RuleBase" id="RU361235"/>
    </source>
</evidence>
<protein>
    <recommendedName>
        <fullName evidence="3">Carboxylic ester hydrolase</fullName>
        <ecNumber evidence="3">3.1.1.-</ecNumber>
    </recommendedName>
</protein>
<dbReference type="PANTHER" id="PTHR43142">
    <property type="entry name" value="CARBOXYLIC ESTER HYDROLASE"/>
    <property type="match status" value="1"/>
</dbReference>
<dbReference type="InterPro" id="IPR019826">
    <property type="entry name" value="Carboxylesterase_B_AS"/>
</dbReference>
<dbReference type="PROSITE" id="PS00122">
    <property type="entry name" value="CARBOXYLESTERASE_B_1"/>
    <property type="match status" value="1"/>
</dbReference>
<accession>A0A6A6VL47</accession>
<feature type="domain" description="Carboxylesterase type B" evidence="4">
    <location>
        <begin position="14"/>
        <end position="455"/>
    </location>
</feature>
<dbReference type="GO" id="GO:0016787">
    <property type="term" value="F:hydrolase activity"/>
    <property type="evidence" value="ECO:0007669"/>
    <property type="project" value="UniProtKB-KW"/>
</dbReference>
<dbReference type="InterPro" id="IPR002018">
    <property type="entry name" value="CarbesteraseB"/>
</dbReference>
<gene>
    <name evidence="5" type="ORF">M011DRAFT_456605</name>
</gene>
<proteinExistence type="inferred from homology"/>
<dbReference type="EMBL" id="MU006565">
    <property type="protein sequence ID" value="KAF2749857.1"/>
    <property type="molecule type" value="Genomic_DNA"/>
</dbReference>
<dbReference type="InterPro" id="IPR029058">
    <property type="entry name" value="AB_hydrolase_fold"/>
</dbReference>
<evidence type="ECO:0000259" key="4">
    <source>
        <dbReference type="Pfam" id="PF00135"/>
    </source>
</evidence>
<dbReference type="EC" id="3.1.1.-" evidence="3"/>
<dbReference type="SUPFAM" id="SSF53474">
    <property type="entry name" value="alpha/beta-Hydrolases"/>
    <property type="match status" value="1"/>
</dbReference>
<evidence type="ECO:0000313" key="6">
    <source>
        <dbReference type="Proteomes" id="UP000799440"/>
    </source>
</evidence>
<dbReference type="Gene3D" id="3.40.50.1820">
    <property type="entry name" value="alpha/beta hydrolase"/>
    <property type="match status" value="1"/>
</dbReference>
<keyword evidence="6" id="KW-1185">Reference proteome</keyword>
<dbReference type="Pfam" id="PF00135">
    <property type="entry name" value="COesterase"/>
    <property type="match status" value="1"/>
</dbReference>
<evidence type="ECO:0000256" key="2">
    <source>
        <dbReference type="ARBA" id="ARBA00022801"/>
    </source>
</evidence>